<dbReference type="PANTHER" id="PTHR21432">
    <property type="entry name" value="ACETYL-COA HYDROLASE-RELATED"/>
    <property type="match status" value="1"/>
</dbReference>
<keyword evidence="2" id="KW-0808">Transferase</keyword>
<name>A0A6J7CPV1_9ZZZZ</name>
<feature type="domain" description="Acetyl-CoA hydrolase/transferase C-terminal" evidence="4">
    <location>
        <begin position="268"/>
        <end position="419"/>
    </location>
</feature>
<dbReference type="InterPro" id="IPR003702">
    <property type="entry name" value="ActCoA_hydro_N"/>
</dbReference>
<evidence type="ECO:0000259" key="4">
    <source>
        <dbReference type="Pfam" id="PF13336"/>
    </source>
</evidence>
<evidence type="ECO:0000313" key="5">
    <source>
        <dbReference type="EMBL" id="CAB4859015.1"/>
    </source>
</evidence>
<dbReference type="SUPFAM" id="SSF100950">
    <property type="entry name" value="NagB/RpiA/CoA transferase-like"/>
    <property type="match status" value="2"/>
</dbReference>
<dbReference type="GO" id="GO:0008775">
    <property type="term" value="F:acetate CoA-transferase activity"/>
    <property type="evidence" value="ECO:0007669"/>
    <property type="project" value="InterPro"/>
</dbReference>
<sequence>MTAPPIPGPQPPEALLDRIVPGADLIVPLANGEPTGLIDALEQHADRLARVRIHQMHPLRERAYIRGAFGDRLRHVSYFLSAADRQAYLDGHCDLVPNHFFEMPQLLHQTTRCSMVLAAASPPDRHGFFSLGTNADYAAALIGRVPFWLEVNEQMPATTGHNVIHVSQIEGWSHADRPLMEFQPAIPSEADQRIAELIAERIPDGATLQTGIGAIPNAVMDALRDHRDLGLHTEMLSDGAIDLIESGVINGTRKFRRRNKHVATFCLGTKRLYDFLRDNDGVEMLSVDWVNNPVTIAQQPDFAAINATTEVDLFGQCASETIAGRYWSSSGGQADFARGAMAAERGQAFIVLHATARSGRSRIRAQLTPGSVVTTSKNTVDHVVTEHGAVRLRGKSLGERARLLISIAAPEHRDDLEREGRELGLVHG</sequence>
<dbReference type="Gene3D" id="3.40.1080.10">
    <property type="entry name" value="Glutaconate Coenzyme A-transferase"/>
    <property type="match status" value="1"/>
</dbReference>
<dbReference type="Gene3D" id="3.40.1080.20">
    <property type="entry name" value="Acetyl-CoA hydrolase/transferase C-terminal domain"/>
    <property type="match status" value="1"/>
</dbReference>
<accession>A0A6J7CPV1</accession>
<feature type="domain" description="Acetyl-CoA hydrolase/transferase N-terminal" evidence="3">
    <location>
        <begin position="52"/>
        <end position="169"/>
    </location>
</feature>
<dbReference type="InterPro" id="IPR038460">
    <property type="entry name" value="AcetylCoA_hyd_C_sf"/>
</dbReference>
<organism evidence="5">
    <name type="scientific">freshwater metagenome</name>
    <dbReference type="NCBI Taxonomy" id="449393"/>
    <lineage>
        <taxon>unclassified sequences</taxon>
        <taxon>metagenomes</taxon>
        <taxon>ecological metagenomes</taxon>
    </lineage>
</organism>
<dbReference type="InterPro" id="IPR046433">
    <property type="entry name" value="ActCoA_hydro"/>
</dbReference>
<comment type="similarity">
    <text evidence="1">Belongs to the acetyl-CoA hydrolase/transferase family.</text>
</comment>
<evidence type="ECO:0000256" key="2">
    <source>
        <dbReference type="ARBA" id="ARBA00022679"/>
    </source>
</evidence>
<dbReference type="Gene3D" id="3.30.750.70">
    <property type="entry name" value="4-hydroxybutyrate coenzyme like domains"/>
    <property type="match status" value="1"/>
</dbReference>
<evidence type="ECO:0000256" key="1">
    <source>
        <dbReference type="ARBA" id="ARBA00009632"/>
    </source>
</evidence>
<gene>
    <name evidence="5" type="ORF">UFOPK3423_00125</name>
</gene>
<dbReference type="EMBL" id="CAFBLQ010000007">
    <property type="protein sequence ID" value="CAB4859015.1"/>
    <property type="molecule type" value="Genomic_DNA"/>
</dbReference>
<dbReference type="Pfam" id="PF02550">
    <property type="entry name" value="AcetylCoA_hydro"/>
    <property type="match status" value="1"/>
</dbReference>
<dbReference type="AlphaFoldDB" id="A0A6J7CPV1"/>
<evidence type="ECO:0000259" key="3">
    <source>
        <dbReference type="Pfam" id="PF02550"/>
    </source>
</evidence>
<dbReference type="InterPro" id="IPR026888">
    <property type="entry name" value="AcetylCoA_hyd_C"/>
</dbReference>
<dbReference type="GO" id="GO:0006083">
    <property type="term" value="P:acetate metabolic process"/>
    <property type="evidence" value="ECO:0007669"/>
    <property type="project" value="InterPro"/>
</dbReference>
<protein>
    <submittedName>
        <fullName evidence="5">Unannotated protein</fullName>
    </submittedName>
</protein>
<proteinExistence type="inferred from homology"/>
<reference evidence="5" key="1">
    <citation type="submission" date="2020-05" db="EMBL/GenBank/DDBJ databases">
        <authorList>
            <person name="Chiriac C."/>
            <person name="Salcher M."/>
            <person name="Ghai R."/>
            <person name="Kavagutti S V."/>
        </authorList>
    </citation>
    <scope>NUCLEOTIDE SEQUENCE</scope>
</reference>
<dbReference type="InterPro" id="IPR037171">
    <property type="entry name" value="NagB/RpiA_transferase-like"/>
</dbReference>
<dbReference type="Pfam" id="PF13336">
    <property type="entry name" value="AcetylCoA_hyd_C"/>
    <property type="match status" value="1"/>
</dbReference>
<dbReference type="PANTHER" id="PTHR21432:SF20">
    <property type="entry name" value="ACETYL-COA HYDROLASE"/>
    <property type="match status" value="1"/>
</dbReference>